<dbReference type="Gene3D" id="3.40.50.1240">
    <property type="entry name" value="Phosphoglycerate mutase-like"/>
    <property type="match status" value="1"/>
</dbReference>
<dbReference type="Pfam" id="PF00300">
    <property type="entry name" value="His_Phos_1"/>
    <property type="match status" value="1"/>
</dbReference>
<dbReference type="SUPFAM" id="SSF53254">
    <property type="entry name" value="Phosphoglycerate mutase-like"/>
    <property type="match status" value="1"/>
</dbReference>
<sequence length="198" mass="22716">MTHVLFVRHGETDGNARRQYIGRTDLPLNEKGVEQIQRLQEKLSLELREVAQVFHSPLMRTTQTAALLLGNDLLAHADPRLAELDFGEWEAKSYNDLEAEYHDHLWRWYDDPWNVAPPNGETLQDLDARLTAWHESIVRSIGTTLVVSHGGPIRLWYAKYVLQELTRFHSLHLPPGGFVHVRRTGDGWQLVQGEITAP</sequence>
<proteinExistence type="predicted"/>
<protein>
    <submittedName>
        <fullName evidence="1">Histidine phosphatase family protein</fullName>
    </submittedName>
</protein>
<dbReference type="PIRSF" id="PIRSF000709">
    <property type="entry name" value="6PFK_2-Ptase"/>
    <property type="match status" value="1"/>
</dbReference>
<name>A0ABS1J6B1_9BACL</name>
<dbReference type="InterPro" id="IPR013078">
    <property type="entry name" value="His_Pase_superF_clade-1"/>
</dbReference>
<organism evidence="1 2">
    <name type="scientific">Tumebacillus amylolyticus</name>
    <dbReference type="NCBI Taxonomy" id="2801339"/>
    <lineage>
        <taxon>Bacteria</taxon>
        <taxon>Bacillati</taxon>
        <taxon>Bacillota</taxon>
        <taxon>Bacilli</taxon>
        <taxon>Bacillales</taxon>
        <taxon>Alicyclobacillaceae</taxon>
        <taxon>Tumebacillus</taxon>
    </lineage>
</organism>
<dbReference type="PANTHER" id="PTHR48100">
    <property type="entry name" value="BROAD-SPECIFICITY PHOSPHATASE YOR283W-RELATED"/>
    <property type="match status" value="1"/>
</dbReference>
<dbReference type="PANTHER" id="PTHR48100:SF1">
    <property type="entry name" value="HISTIDINE PHOSPHATASE FAMILY PROTEIN-RELATED"/>
    <property type="match status" value="1"/>
</dbReference>
<dbReference type="CDD" id="cd07067">
    <property type="entry name" value="HP_PGM_like"/>
    <property type="match status" value="1"/>
</dbReference>
<evidence type="ECO:0000313" key="1">
    <source>
        <dbReference type="EMBL" id="MBL0385821.1"/>
    </source>
</evidence>
<dbReference type="Proteomes" id="UP000602284">
    <property type="component" value="Unassembled WGS sequence"/>
</dbReference>
<dbReference type="InterPro" id="IPR029033">
    <property type="entry name" value="His_PPase_superfam"/>
</dbReference>
<dbReference type="RefSeq" id="WP_201631341.1">
    <property type="nucleotide sequence ID" value="NZ_JAEQNB010000001.1"/>
</dbReference>
<gene>
    <name evidence="1" type="ORF">JJB07_04085</name>
</gene>
<dbReference type="EMBL" id="JAEQNB010000001">
    <property type="protein sequence ID" value="MBL0385821.1"/>
    <property type="molecule type" value="Genomic_DNA"/>
</dbReference>
<evidence type="ECO:0000313" key="2">
    <source>
        <dbReference type="Proteomes" id="UP000602284"/>
    </source>
</evidence>
<comment type="caution">
    <text evidence="1">The sequence shown here is derived from an EMBL/GenBank/DDBJ whole genome shotgun (WGS) entry which is preliminary data.</text>
</comment>
<accession>A0ABS1J6B1</accession>
<keyword evidence="2" id="KW-1185">Reference proteome</keyword>
<dbReference type="SMART" id="SM00855">
    <property type="entry name" value="PGAM"/>
    <property type="match status" value="1"/>
</dbReference>
<dbReference type="InterPro" id="IPR050275">
    <property type="entry name" value="PGM_Phosphatase"/>
</dbReference>
<reference evidence="1 2" key="1">
    <citation type="submission" date="2021-01" db="EMBL/GenBank/DDBJ databases">
        <title>Tumebacillus sp. strain ITR2 16S ribosomal RNA gene Genome sequencing and assembly.</title>
        <authorList>
            <person name="Kang M."/>
        </authorList>
    </citation>
    <scope>NUCLEOTIDE SEQUENCE [LARGE SCALE GENOMIC DNA]</scope>
    <source>
        <strain evidence="1 2">ITR2</strain>
    </source>
</reference>